<proteinExistence type="predicted"/>
<keyword evidence="7" id="KW-1185">Reference proteome</keyword>
<dbReference type="Pfam" id="PF00072">
    <property type="entry name" value="Response_reg"/>
    <property type="match status" value="1"/>
</dbReference>
<evidence type="ECO:0000259" key="5">
    <source>
        <dbReference type="PROSITE" id="PS50110"/>
    </source>
</evidence>
<name>A0ABT1U2V9_9GAMM</name>
<comment type="caution">
    <text evidence="6">The sequence shown here is derived from an EMBL/GenBank/DDBJ whole genome shotgun (WGS) entry which is preliminary data.</text>
</comment>
<protein>
    <submittedName>
        <fullName evidence="6">Response regulator transcription factor</fullName>
    </submittedName>
</protein>
<dbReference type="CDD" id="cd17535">
    <property type="entry name" value="REC_NarL-like"/>
    <property type="match status" value="1"/>
</dbReference>
<dbReference type="Gene3D" id="3.40.50.2300">
    <property type="match status" value="1"/>
</dbReference>
<organism evidence="6 7">
    <name type="scientific">Methylomonas rivi</name>
    <dbReference type="NCBI Taxonomy" id="2952226"/>
    <lineage>
        <taxon>Bacteria</taxon>
        <taxon>Pseudomonadati</taxon>
        <taxon>Pseudomonadota</taxon>
        <taxon>Gammaproteobacteria</taxon>
        <taxon>Methylococcales</taxon>
        <taxon>Methylococcaceae</taxon>
        <taxon>Methylomonas</taxon>
    </lineage>
</organism>
<dbReference type="InterPro" id="IPR011006">
    <property type="entry name" value="CheY-like_superfamily"/>
</dbReference>
<keyword evidence="1 3" id="KW-0597">Phosphoprotein</keyword>
<evidence type="ECO:0000313" key="6">
    <source>
        <dbReference type="EMBL" id="MCQ8128168.1"/>
    </source>
</evidence>
<dbReference type="SMART" id="SM00448">
    <property type="entry name" value="REC"/>
    <property type="match status" value="1"/>
</dbReference>
<accession>A0ABT1U2V9</accession>
<evidence type="ECO:0000259" key="4">
    <source>
        <dbReference type="PROSITE" id="PS50043"/>
    </source>
</evidence>
<evidence type="ECO:0000256" key="1">
    <source>
        <dbReference type="ARBA" id="ARBA00022553"/>
    </source>
</evidence>
<dbReference type="EMBL" id="JANIBK010000024">
    <property type="protein sequence ID" value="MCQ8128168.1"/>
    <property type="molecule type" value="Genomic_DNA"/>
</dbReference>
<dbReference type="SUPFAM" id="SSF46894">
    <property type="entry name" value="C-terminal effector domain of the bipartite response regulators"/>
    <property type="match status" value="1"/>
</dbReference>
<dbReference type="PRINTS" id="PR00038">
    <property type="entry name" value="HTHLUXR"/>
</dbReference>
<feature type="modified residue" description="4-aspartylphosphate" evidence="3">
    <location>
        <position position="57"/>
    </location>
</feature>
<evidence type="ECO:0000313" key="7">
    <source>
        <dbReference type="Proteomes" id="UP001524586"/>
    </source>
</evidence>
<dbReference type="InterPro" id="IPR016032">
    <property type="entry name" value="Sig_transdc_resp-reg_C-effctor"/>
</dbReference>
<keyword evidence="2" id="KW-0238">DNA-binding</keyword>
<dbReference type="InterPro" id="IPR039420">
    <property type="entry name" value="WalR-like"/>
</dbReference>
<feature type="domain" description="HTH luxR-type" evidence="4">
    <location>
        <begin position="145"/>
        <end position="210"/>
    </location>
</feature>
<dbReference type="SMART" id="SM00421">
    <property type="entry name" value="HTH_LUXR"/>
    <property type="match status" value="1"/>
</dbReference>
<evidence type="ECO:0000256" key="3">
    <source>
        <dbReference type="PROSITE-ProRule" id="PRU00169"/>
    </source>
</evidence>
<gene>
    <name evidence="6" type="ORF">NP596_06825</name>
</gene>
<dbReference type="RefSeq" id="WP_256614544.1">
    <property type="nucleotide sequence ID" value="NZ_JANIBK010000024.1"/>
</dbReference>
<sequence length="214" mass="23562">MNNKITAVLVDDHAVVRAGFRLLLSSGDKIEVVGEAARGEQAIQLYQECRPDVVVMDLSMPGIGGLETIRRIVQRDSEALILVFSVHHEQVYVSRALNAGAKGYITKNSAPELLTEAIAAIMRGECFVERGLLKNQQDPQPSNDHQAILAEFSPREFDVFRLLAEGMTAQKVADQLCLGHKTVANYATQIKKKLQVDTTTELAHIAVNLGMLQR</sequence>
<dbReference type="Pfam" id="PF00196">
    <property type="entry name" value="GerE"/>
    <property type="match status" value="1"/>
</dbReference>
<evidence type="ECO:0000256" key="2">
    <source>
        <dbReference type="ARBA" id="ARBA00023125"/>
    </source>
</evidence>
<dbReference type="PANTHER" id="PTHR43214:SF43">
    <property type="entry name" value="TWO-COMPONENT RESPONSE REGULATOR"/>
    <property type="match status" value="1"/>
</dbReference>
<dbReference type="PANTHER" id="PTHR43214">
    <property type="entry name" value="TWO-COMPONENT RESPONSE REGULATOR"/>
    <property type="match status" value="1"/>
</dbReference>
<reference evidence="6 7" key="1">
    <citation type="submission" date="2022-07" db="EMBL/GenBank/DDBJ databases">
        <title>Methylomonas rivi sp. nov., Methylomonas rosea sp. nov., Methylomonas aureus sp. nov. and Methylomonas subterranea sp. nov., four novel methanotrophs isolated from a freshwater creek and the deep terrestrial subsurface.</title>
        <authorList>
            <person name="Abin C."/>
            <person name="Sankaranarayanan K."/>
            <person name="Garner C."/>
            <person name="Sindelar R."/>
            <person name="Kotary K."/>
            <person name="Garner R."/>
            <person name="Barclay S."/>
            <person name="Lawson P."/>
            <person name="Krumholz L."/>
        </authorList>
    </citation>
    <scope>NUCLEOTIDE SEQUENCE [LARGE SCALE GENOMIC DNA]</scope>
    <source>
        <strain evidence="6 7">WSC-6</strain>
    </source>
</reference>
<dbReference type="InterPro" id="IPR000792">
    <property type="entry name" value="Tscrpt_reg_LuxR_C"/>
</dbReference>
<dbReference type="InterPro" id="IPR058245">
    <property type="entry name" value="NreC/VraR/RcsB-like_REC"/>
</dbReference>
<dbReference type="PROSITE" id="PS50110">
    <property type="entry name" value="RESPONSE_REGULATORY"/>
    <property type="match status" value="1"/>
</dbReference>
<dbReference type="SUPFAM" id="SSF52172">
    <property type="entry name" value="CheY-like"/>
    <property type="match status" value="1"/>
</dbReference>
<dbReference type="Proteomes" id="UP001524586">
    <property type="component" value="Unassembled WGS sequence"/>
</dbReference>
<dbReference type="InterPro" id="IPR001789">
    <property type="entry name" value="Sig_transdc_resp-reg_receiver"/>
</dbReference>
<feature type="domain" description="Response regulatory" evidence="5">
    <location>
        <begin position="6"/>
        <end position="122"/>
    </location>
</feature>
<dbReference type="CDD" id="cd06170">
    <property type="entry name" value="LuxR_C_like"/>
    <property type="match status" value="1"/>
</dbReference>
<dbReference type="PROSITE" id="PS50043">
    <property type="entry name" value="HTH_LUXR_2"/>
    <property type="match status" value="1"/>
</dbReference>